<evidence type="ECO:0000313" key="1">
    <source>
        <dbReference type="EMBL" id="TKA69078.1"/>
    </source>
</evidence>
<accession>A0A4U0X1U4</accession>
<evidence type="ECO:0008006" key="3">
    <source>
        <dbReference type="Google" id="ProtNLM"/>
    </source>
</evidence>
<dbReference type="EMBL" id="NAJQ01000469">
    <property type="protein sequence ID" value="TKA69078.1"/>
    <property type="molecule type" value="Genomic_DNA"/>
</dbReference>
<dbReference type="Proteomes" id="UP000309340">
    <property type="component" value="Unassembled WGS sequence"/>
</dbReference>
<sequence length="217" mass="25996">MLNHQATAVMTDHEIIYIQAVLMQMPDGRVPRVREFFMEWYGVYLSQCRQEREARRLQAELRNRQNPLLRLPAELRNAIYDLVTPAQIRDWDEKIEARRFCRGHGWRRLPHHLRLIGVSQQIRRECKPFAESLIQIEIYNSGVAEPRWRTLKVEEMDKSQLVRVWDCRRFNTVGEAKAHLKRVEDWRADGTYHGIGVVYFPYTPEFAPRIFEGFFPW</sequence>
<dbReference type="AlphaFoldDB" id="A0A4U0X1U4"/>
<organism evidence="1 2">
    <name type="scientific">Friedmanniomyces simplex</name>
    <dbReference type="NCBI Taxonomy" id="329884"/>
    <lineage>
        <taxon>Eukaryota</taxon>
        <taxon>Fungi</taxon>
        <taxon>Dikarya</taxon>
        <taxon>Ascomycota</taxon>
        <taxon>Pezizomycotina</taxon>
        <taxon>Dothideomycetes</taxon>
        <taxon>Dothideomycetidae</taxon>
        <taxon>Mycosphaerellales</taxon>
        <taxon>Teratosphaeriaceae</taxon>
        <taxon>Friedmanniomyces</taxon>
    </lineage>
</organism>
<proteinExistence type="predicted"/>
<evidence type="ECO:0000313" key="2">
    <source>
        <dbReference type="Proteomes" id="UP000309340"/>
    </source>
</evidence>
<reference evidence="1 2" key="1">
    <citation type="submission" date="2017-03" db="EMBL/GenBank/DDBJ databases">
        <title>Genomes of endolithic fungi from Antarctica.</title>
        <authorList>
            <person name="Coleine C."/>
            <person name="Masonjones S."/>
            <person name="Stajich J.E."/>
        </authorList>
    </citation>
    <scope>NUCLEOTIDE SEQUENCE [LARGE SCALE GENOMIC DNA]</scope>
    <source>
        <strain evidence="1 2">CCFEE 5184</strain>
    </source>
</reference>
<keyword evidence="2" id="KW-1185">Reference proteome</keyword>
<gene>
    <name evidence="1" type="ORF">B0A55_08138</name>
</gene>
<protein>
    <recommendedName>
        <fullName evidence="3">F-box domain-containing protein</fullName>
    </recommendedName>
</protein>
<name>A0A4U0X1U4_9PEZI</name>
<comment type="caution">
    <text evidence="1">The sequence shown here is derived from an EMBL/GenBank/DDBJ whole genome shotgun (WGS) entry which is preliminary data.</text>
</comment>